<proteinExistence type="predicted"/>
<sequence>MEGGCIVYSSNFLGNSPHSMVVWHAGMQYSIRISPDTLVGTGFHSTYEQLRAKLNQKAENGLPLHSPFKFIEDLQQLVWKACTSVSEAYANRKPREPANLQCYIQPLTIHIALAKDARAKGGVGARIIGDISSNYPWDTSRAAQTNNHITNSYSWDIAPARKQDLELGPTVQMIQGSELFIAQNSANAGPMQQVQTATGTQYFFKPRMDCKAPEFDREVSLLGAIIKYGLNKKLKVSPFKGLVVLENSLVVGMLFEWLKGWPLAEHPELSNPRFHKRWQEQVGATVNELHQHKIVWGDVNVHNIFIDANADAWVIDFGGNYNIQFVDKELKETYEGDLQGLRRIFDEWIPVTGKQ</sequence>
<organism evidence="1 2">
    <name type="scientific">Acrodontium crateriforme</name>
    <dbReference type="NCBI Taxonomy" id="150365"/>
    <lineage>
        <taxon>Eukaryota</taxon>
        <taxon>Fungi</taxon>
        <taxon>Dikarya</taxon>
        <taxon>Ascomycota</taxon>
        <taxon>Pezizomycotina</taxon>
        <taxon>Dothideomycetes</taxon>
        <taxon>Dothideomycetidae</taxon>
        <taxon>Mycosphaerellales</taxon>
        <taxon>Teratosphaeriaceae</taxon>
        <taxon>Acrodontium</taxon>
    </lineage>
</organism>
<dbReference type="AlphaFoldDB" id="A0AAQ3M0F7"/>
<dbReference type="Proteomes" id="UP001303373">
    <property type="component" value="Chromosome 2"/>
</dbReference>
<dbReference type="InterPro" id="IPR011009">
    <property type="entry name" value="Kinase-like_dom_sf"/>
</dbReference>
<dbReference type="SUPFAM" id="SSF56112">
    <property type="entry name" value="Protein kinase-like (PK-like)"/>
    <property type="match status" value="1"/>
</dbReference>
<protein>
    <recommendedName>
        <fullName evidence="3">Protein kinase domain-containing protein</fullName>
    </recommendedName>
</protein>
<accession>A0AAQ3M0F7</accession>
<evidence type="ECO:0008006" key="3">
    <source>
        <dbReference type="Google" id="ProtNLM"/>
    </source>
</evidence>
<dbReference type="EMBL" id="CP138581">
    <property type="protein sequence ID" value="WPG98459.1"/>
    <property type="molecule type" value="Genomic_DNA"/>
</dbReference>
<keyword evidence="2" id="KW-1185">Reference proteome</keyword>
<name>A0AAQ3M0F7_9PEZI</name>
<dbReference type="Pfam" id="PF06293">
    <property type="entry name" value="Kdo"/>
    <property type="match status" value="1"/>
</dbReference>
<evidence type="ECO:0000313" key="2">
    <source>
        <dbReference type="Proteomes" id="UP001303373"/>
    </source>
</evidence>
<dbReference type="Gene3D" id="1.10.510.10">
    <property type="entry name" value="Transferase(Phosphotransferase) domain 1"/>
    <property type="match status" value="1"/>
</dbReference>
<gene>
    <name evidence="1" type="ORF">R9X50_00125000</name>
</gene>
<evidence type="ECO:0000313" key="1">
    <source>
        <dbReference type="EMBL" id="WPG98459.1"/>
    </source>
</evidence>
<reference evidence="1 2" key="1">
    <citation type="submission" date="2023-11" db="EMBL/GenBank/DDBJ databases">
        <title>An acidophilic fungus is an integral part of prey digestion in a carnivorous sundew plant.</title>
        <authorList>
            <person name="Tsai I.J."/>
        </authorList>
    </citation>
    <scope>NUCLEOTIDE SEQUENCE [LARGE SCALE GENOMIC DNA]</scope>
    <source>
        <strain evidence="1">169a</strain>
    </source>
</reference>